<dbReference type="EMBL" id="JAHKSW010000029">
    <property type="protein sequence ID" value="KAG7313928.1"/>
    <property type="molecule type" value="Genomic_DNA"/>
</dbReference>
<evidence type="ECO:0000256" key="3">
    <source>
        <dbReference type="SAM" id="Phobius"/>
    </source>
</evidence>
<evidence type="ECO:0000313" key="6">
    <source>
        <dbReference type="Proteomes" id="UP000824219"/>
    </source>
</evidence>
<dbReference type="InterPro" id="IPR050111">
    <property type="entry name" value="C-type_lectin/snaclec_domain"/>
</dbReference>
<keyword evidence="2" id="KW-0175">Coiled coil</keyword>
<evidence type="ECO:0000313" key="5">
    <source>
        <dbReference type="EMBL" id="KAG7313928.1"/>
    </source>
</evidence>
<accession>A0A9D3N0A6</accession>
<keyword evidence="3" id="KW-1133">Transmembrane helix</keyword>
<evidence type="ECO:0000259" key="4">
    <source>
        <dbReference type="PROSITE" id="PS50041"/>
    </source>
</evidence>
<dbReference type="Pfam" id="PF00059">
    <property type="entry name" value="Lectin_C"/>
    <property type="match status" value="1"/>
</dbReference>
<gene>
    <name evidence="5" type="ORF">KOW79_022424</name>
</gene>
<dbReference type="SMART" id="SM00034">
    <property type="entry name" value="CLECT"/>
    <property type="match status" value="1"/>
</dbReference>
<keyword evidence="6" id="KW-1185">Reference proteome</keyword>
<evidence type="ECO:0000256" key="2">
    <source>
        <dbReference type="SAM" id="Coils"/>
    </source>
</evidence>
<feature type="transmembrane region" description="Helical" evidence="3">
    <location>
        <begin position="6"/>
        <end position="27"/>
    </location>
</feature>
<reference evidence="5 6" key="1">
    <citation type="submission" date="2021-06" db="EMBL/GenBank/DDBJ databases">
        <title>Chromosome-level genome assembly of the red-tail catfish (Hemibagrus wyckioides).</title>
        <authorList>
            <person name="Shao F."/>
        </authorList>
    </citation>
    <scope>NUCLEOTIDE SEQUENCE [LARGE SCALE GENOMIC DNA]</scope>
    <source>
        <strain evidence="5">EC202008001</strain>
        <tissue evidence="5">Blood</tissue>
    </source>
</reference>
<feature type="non-terminal residue" evidence="5">
    <location>
        <position position="240"/>
    </location>
</feature>
<comment type="caution">
    <text evidence="5">The sequence shown here is derived from an EMBL/GenBank/DDBJ whole genome shotgun (WGS) entry which is preliminary data.</text>
</comment>
<dbReference type="PROSITE" id="PS50041">
    <property type="entry name" value="C_TYPE_LECTIN_2"/>
    <property type="match status" value="1"/>
</dbReference>
<proteinExistence type="predicted"/>
<dbReference type="AlphaFoldDB" id="A0A9D3N0A6"/>
<dbReference type="InterPro" id="IPR033989">
    <property type="entry name" value="CD209-like_CTLD"/>
</dbReference>
<dbReference type="InterPro" id="IPR001304">
    <property type="entry name" value="C-type_lectin-like"/>
</dbReference>
<dbReference type="OrthoDB" id="8950604at2759"/>
<dbReference type="Gene3D" id="3.10.100.10">
    <property type="entry name" value="Mannose-Binding Protein A, subunit A"/>
    <property type="match status" value="1"/>
</dbReference>
<dbReference type="InterPro" id="IPR016186">
    <property type="entry name" value="C-type_lectin-like/link_sf"/>
</dbReference>
<sequence length="240" mass="27957">TKCHGLTAVCLLLLCVLLLFAVTVLWIKYNILNTENNKLQTNQLQTSYNNLTIERDQLQTSYNTLTKERDQLQTSYNNFTLERDQDQLQTSYNNLTIERDQLQTIYNNLTKERDQLQSSYNTLTKERDQLQTRYNTGLYLGWIYFSPSIYYISNEGKTWTESRQDCIGREADLVIINTKEEQEFLTTHLGNREAWIGLSDRDREGVWKWVDGTPLITDSWESGEPNNVGDEDCAVILGNL</sequence>
<protein>
    <recommendedName>
        <fullName evidence="4">C-type lectin domain-containing protein</fullName>
    </recommendedName>
</protein>
<evidence type="ECO:0000256" key="1">
    <source>
        <dbReference type="ARBA" id="ARBA00022734"/>
    </source>
</evidence>
<dbReference type="Gene3D" id="1.20.5.400">
    <property type="match status" value="2"/>
</dbReference>
<dbReference type="Proteomes" id="UP000824219">
    <property type="component" value="Linkage Group LG29"/>
</dbReference>
<keyword evidence="1" id="KW-0430">Lectin</keyword>
<dbReference type="InterPro" id="IPR016187">
    <property type="entry name" value="CTDL_fold"/>
</dbReference>
<dbReference type="PANTHER" id="PTHR22803">
    <property type="entry name" value="MANNOSE, PHOSPHOLIPASE, LECTIN RECEPTOR RELATED"/>
    <property type="match status" value="1"/>
</dbReference>
<dbReference type="SUPFAM" id="SSF56436">
    <property type="entry name" value="C-type lectin-like"/>
    <property type="match status" value="1"/>
</dbReference>
<name>A0A9D3N0A6_9TELE</name>
<feature type="coiled-coil region" evidence="2">
    <location>
        <begin position="48"/>
        <end position="133"/>
    </location>
</feature>
<organism evidence="5 6">
    <name type="scientific">Hemibagrus wyckioides</name>
    <dbReference type="NCBI Taxonomy" id="337641"/>
    <lineage>
        <taxon>Eukaryota</taxon>
        <taxon>Metazoa</taxon>
        <taxon>Chordata</taxon>
        <taxon>Craniata</taxon>
        <taxon>Vertebrata</taxon>
        <taxon>Euteleostomi</taxon>
        <taxon>Actinopterygii</taxon>
        <taxon>Neopterygii</taxon>
        <taxon>Teleostei</taxon>
        <taxon>Ostariophysi</taxon>
        <taxon>Siluriformes</taxon>
        <taxon>Bagridae</taxon>
        <taxon>Hemibagrus</taxon>
    </lineage>
</organism>
<keyword evidence="3" id="KW-0812">Transmembrane</keyword>
<dbReference type="CDD" id="cd03590">
    <property type="entry name" value="CLECT_DC-SIGN_like"/>
    <property type="match status" value="1"/>
</dbReference>
<dbReference type="GO" id="GO:0030246">
    <property type="term" value="F:carbohydrate binding"/>
    <property type="evidence" value="ECO:0007669"/>
    <property type="project" value="UniProtKB-KW"/>
</dbReference>
<feature type="domain" description="C-type lectin" evidence="4">
    <location>
        <begin position="145"/>
        <end position="240"/>
    </location>
</feature>
<keyword evidence="3" id="KW-0472">Membrane</keyword>